<gene>
    <name evidence="1" type="ORF">WCD74_08580</name>
</gene>
<evidence type="ECO:0000313" key="2">
    <source>
        <dbReference type="Proteomes" id="UP001385809"/>
    </source>
</evidence>
<proteinExistence type="predicted"/>
<comment type="caution">
    <text evidence="1">The sequence shown here is derived from an EMBL/GenBank/DDBJ whole genome shotgun (WGS) entry which is preliminary data.</text>
</comment>
<evidence type="ECO:0008006" key="3">
    <source>
        <dbReference type="Google" id="ProtNLM"/>
    </source>
</evidence>
<keyword evidence="2" id="KW-1185">Reference proteome</keyword>
<organism evidence="1 2">
    <name type="scientific">Actinomycetospora aurantiaca</name>
    <dbReference type="NCBI Taxonomy" id="3129233"/>
    <lineage>
        <taxon>Bacteria</taxon>
        <taxon>Bacillati</taxon>
        <taxon>Actinomycetota</taxon>
        <taxon>Actinomycetes</taxon>
        <taxon>Pseudonocardiales</taxon>
        <taxon>Pseudonocardiaceae</taxon>
        <taxon>Actinomycetospora</taxon>
    </lineage>
</organism>
<sequence length="79" mass="7786">MTRPDDDGAGPVTAGTVAAAATLAGLPLDEGRAAAVAALLSAWVPDANALSARMQAESLRPLMPATVFGQPPAAEGSET</sequence>
<dbReference type="RefSeq" id="WP_337694425.1">
    <property type="nucleotide sequence ID" value="NZ_JBBEGN010000003.1"/>
</dbReference>
<evidence type="ECO:0000313" key="1">
    <source>
        <dbReference type="EMBL" id="MEJ2867817.1"/>
    </source>
</evidence>
<dbReference type="Proteomes" id="UP001385809">
    <property type="component" value="Unassembled WGS sequence"/>
</dbReference>
<reference evidence="1 2" key="1">
    <citation type="submission" date="2024-03" db="EMBL/GenBank/DDBJ databases">
        <title>Actinomycetospora sp. OC33-EN08, a novel actinomycete isolated from wild orchid (Aerides multiflora).</title>
        <authorList>
            <person name="Suriyachadkun C."/>
        </authorList>
    </citation>
    <scope>NUCLEOTIDE SEQUENCE [LARGE SCALE GENOMIC DNA]</scope>
    <source>
        <strain evidence="1 2">OC33-EN08</strain>
    </source>
</reference>
<dbReference type="EMBL" id="JBBEGN010000003">
    <property type="protein sequence ID" value="MEJ2867817.1"/>
    <property type="molecule type" value="Genomic_DNA"/>
</dbReference>
<protein>
    <recommendedName>
        <fullName evidence="3">DUF4089 domain-containing protein</fullName>
    </recommendedName>
</protein>
<name>A0ABU8MMH6_9PSEU</name>
<accession>A0ABU8MMH6</accession>